<sequence length="185" mass="20687">MVAGLSALMDAATILTAAIERLDPLDTSTSTDPLWAQRFSELHTDWDRVILDIEDLHRRLGFIADQEDVAFDLSAVDLRKVPDVRREQVLEVFFTFWEGIGHPLGISFNPATNERGGKLLDFAQLTTSFLLDPVASDTADDADEWEVPLEDRPEPMDVPTGLPPVISKNTIAADLQRFKKARQSR</sequence>
<evidence type="ECO:0000256" key="1">
    <source>
        <dbReference type="SAM" id="MobiDB-lite"/>
    </source>
</evidence>
<dbReference type="EMBL" id="QGGW01000023">
    <property type="protein sequence ID" value="PWK54891.1"/>
    <property type="molecule type" value="Genomic_DNA"/>
</dbReference>
<feature type="compositionally biased region" description="Acidic residues" evidence="1">
    <location>
        <begin position="139"/>
        <end position="148"/>
    </location>
</feature>
<keyword evidence="3" id="KW-1185">Reference proteome</keyword>
<protein>
    <submittedName>
        <fullName evidence="2">Uncharacterized protein</fullName>
    </submittedName>
</protein>
<organism evidence="2 3">
    <name type="scientific">Roseicyclus mahoneyensis</name>
    <dbReference type="NCBI Taxonomy" id="164332"/>
    <lineage>
        <taxon>Bacteria</taxon>
        <taxon>Pseudomonadati</taxon>
        <taxon>Pseudomonadota</taxon>
        <taxon>Alphaproteobacteria</taxon>
        <taxon>Rhodobacterales</taxon>
        <taxon>Roseobacteraceae</taxon>
        <taxon>Roseicyclus</taxon>
    </lineage>
</organism>
<proteinExistence type="predicted"/>
<gene>
    <name evidence="2" type="ORF">C7455_1236</name>
</gene>
<reference evidence="2 3" key="1">
    <citation type="submission" date="2018-05" db="EMBL/GenBank/DDBJ databases">
        <title>Genomic Encyclopedia of Type Strains, Phase IV (KMG-IV): sequencing the most valuable type-strain genomes for metagenomic binning, comparative biology and taxonomic classification.</title>
        <authorList>
            <person name="Goeker M."/>
        </authorList>
    </citation>
    <scope>NUCLEOTIDE SEQUENCE [LARGE SCALE GENOMIC DNA]</scope>
    <source>
        <strain evidence="2 3">DSM 16097</strain>
    </source>
</reference>
<dbReference type="AlphaFoldDB" id="A0A316G1U4"/>
<dbReference type="Proteomes" id="UP000245708">
    <property type="component" value="Unassembled WGS sequence"/>
</dbReference>
<accession>A0A316G1U4</accession>
<evidence type="ECO:0000313" key="2">
    <source>
        <dbReference type="EMBL" id="PWK54891.1"/>
    </source>
</evidence>
<evidence type="ECO:0000313" key="3">
    <source>
        <dbReference type="Proteomes" id="UP000245708"/>
    </source>
</evidence>
<feature type="region of interest" description="Disordered" evidence="1">
    <location>
        <begin position="139"/>
        <end position="165"/>
    </location>
</feature>
<name>A0A316G1U4_9RHOB</name>
<comment type="caution">
    <text evidence="2">The sequence shown here is derived from an EMBL/GenBank/DDBJ whole genome shotgun (WGS) entry which is preliminary data.</text>
</comment>